<feature type="domain" description="RNA polymerase sigma-70 region 2" evidence="6">
    <location>
        <begin position="14"/>
        <end position="75"/>
    </location>
</feature>
<evidence type="ECO:0000259" key="6">
    <source>
        <dbReference type="Pfam" id="PF04542"/>
    </source>
</evidence>
<dbReference type="GO" id="GO:0003677">
    <property type="term" value="F:DNA binding"/>
    <property type="evidence" value="ECO:0007669"/>
    <property type="project" value="UniProtKB-KW"/>
</dbReference>
<organism evidence="8 9">
    <name type="scientific">Kineococcus xinjiangensis</name>
    <dbReference type="NCBI Taxonomy" id="512762"/>
    <lineage>
        <taxon>Bacteria</taxon>
        <taxon>Bacillati</taxon>
        <taxon>Actinomycetota</taxon>
        <taxon>Actinomycetes</taxon>
        <taxon>Kineosporiales</taxon>
        <taxon>Kineosporiaceae</taxon>
        <taxon>Kineococcus</taxon>
    </lineage>
</organism>
<protein>
    <submittedName>
        <fullName evidence="8">RNA polymerase sigma-70 factor (Sigma-E family)</fullName>
    </submittedName>
</protein>
<keyword evidence="2" id="KW-0805">Transcription regulation</keyword>
<evidence type="ECO:0000313" key="9">
    <source>
        <dbReference type="Proteomes" id="UP000239485"/>
    </source>
</evidence>
<dbReference type="EMBL" id="PTJD01000001">
    <property type="protein sequence ID" value="PPK98389.1"/>
    <property type="molecule type" value="Genomic_DNA"/>
</dbReference>
<evidence type="ECO:0000256" key="3">
    <source>
        <dbReference type="ARBA" id="ARBA00023082"/>
    </source>
</evidence>
<dbReference type="GO" id="GO:0016987">
    <property type="term" value="F:sigma factor activity"/>
    <property type="evidence" value="ECO:0007669"/>
    <property type="project" value="UniProtKB-KW"/>
</dbReference>
<keyword evidence="5" id="KW-0804">Transcription</keyword>
<dbReference type="GO" id="GO:0006352">
    <property type="term" value="P:DNA-templated transcription initiation"/>
    <property type="evidence" value="ECO:0007669"/>
    <property type="project" value="InterPro"/>
</dbReference>
<dbReference type="AlphaFoldDB" id="A0A2S6IVJ6"/>
<keyword evidence="4" id="KW-0238">DNA-binding</keyword>
<gene>
    <name evidence="8" type="ORF">CLV92_10184</name>
</gene>
<dbReference type="Gene3D" id="1.10.1740.10">
    <property type="match status" value="1"/>
</dbReference>
<dbReference type="InterPro" id="IPR036388">
    <property type="entry name" value="WH-like_DNA-bd_sf"/>
</dbReference>
<dbReference type="RefSeq" id="WP_104430825.1">
    <property type="nucleotide sequence ID" value="NZ_PTJD01000001.1"/>
</dbReference>
<keyword evidence="9" id="KW-1185">Reference proteome</keyword>
<dbReference type="InterPro" id="IPR013325">
    <property type="entry name" value="RNA_pol_sigma_r2"/>
</dbReference>
<dbReference type="NCBIfam" id="TIGR02983">
    <property type="entry name" value="SigE-fam_strep"/>
    <property type="match status" value="1"/>
</dbReference>
<dbReference type="InterPro" id="IPR013324">
    <property type="entry name" value="RNA_pol_sigma_r3/r4-like"/>
</dbReference>
<dbReference type="SUPFAM" id="SSF88659">
    <property type="entry name" value="Sigma3 and sigma4 domains of RNA polymerase sigma factors"/>
    <property type="match status" value="1"/>
</dbReference>
<dbReference type="Gene3D" id="1.10.10.10">
    <property type="entry name" value="Winged helix-like DNA-binding domain superfamily/Winged helix DNA-binding domain"/>
    <property type="match status" value="1"/>
</dbReference>
<evidence type="ECO:0000256" key="4">
    <source>
        <dbReference type="ARBA" id="ARBA00023125"/>
    </source>
</evidence>
<dbReference type="Pfam" id="PF04542">
    <property type="entry name" value="Sigma70_r2"/>
    <property type="match status" value="1"/>
</dbReference>
<dbReference type="OrthoDB" id="3692620at2"/>
<dbReference type="InterPro" id="IPR014284">
    <property type="entry name" value="RNA_pol_sigma-70_dom"/>
</dbReference>
<dbReference type="InterPro" id="IPR007627">
    <property type="entry name" value="RNA_pol_sigma70_r2"/>
</dbReference>
<reference evidence="8 9" key="1">
    <citation type="submission" date="2018-02" db="EMBL/GenBank/DDBJ databases">
        <title>Genomic Encyclopedia of Archaeal and Bacterial Type Strains, Phase II (KMG-II): from individual species to whole genera.</title>
        <authorList>
            <person name="Goeker M."/>
        </authorList>
    </citation>
    <scope>NUCLEOTIDE SEQUENCE [LARGE SCALE GENOMIC DNA]</scope>
    <source>
        <strain evidence="8 9">DSM 22857</strain>
    </source>
</reference>
<dbReference type="Pfam" id="PF08281">
    <property type="entry name" value="Sigma70_r4_2"/>
    <property type="match status" value="1"/>
</dbReference>
<evidence type="ECO:0000256" key="5">
    <source>
        <dbReference type="ARBA" id="ARBA00023163"/>
    </source>
</evidence>
<evidence type="ECO:0000313" key="8">
    <source>
        <dbReference type="EMBL" id="PPK98389.1"/>
    </source>
</evidence>
<name>A0A2S6IVJ6_9ACTN</name>
<proteinExistence type="inferred from homology"/>
<dbReference type="CDD" id="cd06171">
    <property type="entry name" value="Sigma70_r4"/>
    <property type="match status" value="1"/>
</dbReference>
<dbReference type="SUPFAM" id="SSF88946">
    <property type="entry name" value="Sigma2 domain of RNA polymerase sigma factors"/>
    <property type="match status" value="1"/>
</dbReference>
<comment type="caution">
    <text evidence="8">The sequence shown here is derived from an EMBL/GenBank/DDBJ whole genome shotgun (WGS) entry which is preliminary data.</text>
</comment>
<evidence type="ECO:0000256" key="1">
    <source>
        <dbReference type="ARBA" id="ARBA00010641"/>
    </source>
</evidence>
<dbReference type="InterPro" id="IPR039425">
    <property type="entry name" value="RNA_pol_sigma-70-like"/>
</dbReference>
<evidence type="ECO:0000256" key="2">
    <source>
        <dbReference type="ARBA" id="ARBA00023015"/>
    </source>
</evidence>
<comment type="similarity">
    <text evidence="1">Belongs to the sigma-70 factor family. ECF subfamily.</text>
</comment>
<dbReference type="PANTHER" id="PTHR43133">
    <property type="entry name" value="RNA POLYMERASE ECF-TYPE SIGMA FACTO"/>
    <property type="match status" value="1"/>
</dbReference>
<dbReference type="PANTHER" id="PTHR43133:SF50">
    <property type="entry name" value="ECF RNA POLYMERASE SIGMA FACTOR SIGM"/>
    <property type="match status" value="1"/>
</dbReference>
<accession>A0A2S6IVJ6</accession>
<dbReference type="InterPro" id="IPR014325">
    <property type="entry name" value="RNA_pol_sigma-E_actinobac"/>
</dbReference>
<dbReference type="NCBIfam" id="TIGR02937">
    <property type="entry name" value="sigma70-ECF"/>
    <property type="match status" value="1"/>
</dbReference>
<sequence length="167" mass="18648">MRDRGDFEAFVVAAGRRLHTSAYLLTRDHGLAEDLVQTALARAWIAWHRVDGAPEPYVRRILVHEFLTSRRRRWWGEHPDDDPPDEATPDTYRASDDRLDLAGALGRLPVRQRAVVVLRYVEGLPEAEVAELLGCSVGTVKSQASKALAKLRVDDVLGDRTGIGGER</sequence>
<dbReference type="InterPro" id="IPR013249">
    <property type="entry name" value="RNA_pol_sigma70_r4_t2"/>
</dbReference>
<dbReference type="Proteomes" id="UP000239485">
    <property type="component" value="Unassembled WGS sequence"/>
</dbReference>
<keyword evidence="3" id="KW-0731">Sigma factor</keyword>
<evidence type="ECO:0000259" key="7">
    <source>
        <dbReference type="Pfam" id="PF08281"/>
    </source>
</evidence>
<feature type="domain" description="RNA polymerase sigma factor 70 region 4 type 2" evidence="7">
    <location>
        <begin position="100"/>
        <end position="151"/>
    </location>
</feature>